<dbReference type="HAMAP" id="MF_00019">
    <property type="entry name" value="PlsX"/>
    <property type="match status" value="1"/>
</dbReference>
<keyword evidence="11" id="KW-0012">Acyltransferase</keyword>
<dbReference type="GO" id="GO:0016746">
    <property type="term" value="F:acyltransferase activity"/>
    <property type="evidence" value="ECO:0007669"/>
    <property type="project" value="UniProtKB-KW"/>
</dbReference>
<protein>
    <recommendedName>
        <fullName evidence="8 10">Phosphate acyltransferase</fullName>
        <ecNumber evidence="8 10">2.3.1.274</ecNumber>
    </recommendedName>
    <alternativeName>
        <fullName evidence="10">Acyl-ACP phosphotransacylase</fullName>
    </alternativeName>
    <alternativeName>
        <fullName evidence="10">Acyl-[acyl-carrier-protein]--phosphate acyltransferase</fullName>
    </alternativeName>
    <alternativeName>
        <fullName evidence="10">Phosphate-acyl-ACP acyltransferase</fullName>
    </alternativeName>
</protein>
<dbReference type="EC" id="2.3.1.274" evidence="8 10"/>
<evidence type="ECO:0000256" key="1">
    <source>
        <dbReference type="ARBA" id="ARBA00001232"/>
    </source>
</evidence>
<dbReference type="PANTHER" id="PTHR30100:SF1">
    <property type="entry name" value="PHOSPHATE ACYLTRANSFERASE"/>
    <property type="match status" value="1"/>
</dbReference>
<reference evidence="11 12" key="1">
    <citation type="submission" date="2014-04" db="EMBL/GenBank/DDBJ databases">
        <title>Whole genome sequence of 'Brachyspira hampsonii' D13-03603F2.</title>
        <authorList>
            <person name="Patterson A.H."/>
            <person name="Chaban B."/>
            <person name="Fernando C."/>
            <person name="Harding J.C."/>
            <person name="Hill J.E."/>
        </authorList>
    </citation>
    <scope>NUCLEOTIDE SEQUENCE [LARGE SCALE GENOMIC DNA]</scope>
    <source>
        <strain evidence="11 12">D13-03603F2</strain>
    </source>
</reference>
<evidence type="ECO:0000256" key="2">
    <source>
        <dbReference type="ARBA" id="ARBA00022490"/>
    </source>
</evidence>
<comment type="catalytic activity">
    <reaction evidence="1 10">
        <text>a fatty acyl-[ACP] + phosphate = an acyl phosphate + holo-[ACP]</text>
        <dbReference type="Rhea" id="RHEA:42292"/>
        <dbReference type="Rhea" id="RHEA-COMP:9685"/>
        <dbReference type="Rhea" id="RHEA-COMP:14125"/>
        <dbReference type="ChEBI" id="CHEBI:43474"/>
        <dbReference type="ChEBI" id="CHEBI:59918"/>
        <dbReference type="ChEBI" id="CHEBI:64479"/>
        <dbReference type="ChEBI" id="CHEBI:138651"/>
        <dbReference type="EC" id="2.3.1.274"/>
    </reaction>
</comment>
<dbReference type="Proteomes" id="UP000238924">
    <property type="component" value="Unassembled WGS sequence"/>
</dbReference>
<sequence>MMNLAIDVASGEKPLEELVLGAVNALSVNNDVNLILVGNEKSITKVLSKAKYDHKRVDIRHTDEIIDMNESPANGIKHKKNASVLMAARLVKDKEADGFFSPGNTGATLAAALTEIGRLKGVMRPPLISTLPKFGGEFCMLDMGANVDCTPDYMAQFAVMGRVFAKRYLKIENPRVGLLNIGEEDSKGNADTKKFFERLQKMKKINFIGNVEPNDMLKSDCVDVVVADGFDGNIVLKTIEGTAAFVVNMLKAEVKKNPVSVMGGLMMKPVFGNLKSKMSSDSYGSAILLGLNGGAFVGHGKTSGVGMKNAVLNMYRFLDAKINEKIAKELYDSGAKRRIF</sequence>
<evidence type="ECO:0000313" key="11">
    <source>
        <dbReference type="EMBL" id="PPS21492.1"/>
    </source>
</evidence>
<dbReference type="Gene3D" id="3.40.718.10">
    <property type="entry name" value="Isopropylmalate Dehydrogenase"/>
    <property type="match status" value="1"/>
</dbReference>
<evidence type="ECO:0000313" key="12">
    <source>
        <dbReference type="Proteomes" id="UP000238924"/>
    </source>
</evidence>
<dbReference type="PANTHER" id="PTHR30100">
    <property type="entry name" value="FATTY ACID/PHOSPHOLIPID SYNTHESIS PROTEIN PLSX"/>
    <property type="match status" value="1"/>
</dbReference>
<name>A0ABX5B4E6_9SPIR</name>
<comment type="subcellular location">
    <subcellularLocation>
        <location evidence="10">Cytoplasm</location>
    </subcellularLocation>
    <text evidence="10">Associated with the membrane possibly through PlsY.</text>
</comment>
<keyword evidence="12" id="KW-1185">Reference proteome</keyword>
<accession>A0ABX5B4E6</accession>
<keyword evidence="3 10" id="KW-0444">Lipid biosynthesis</keyword>
<evidence type="ECO:0000256" key="10">
    <source>
        <dbReference type="HAMAP-Rule" id="MF_00019"/>
    </source>
</evidence>
<comment type="caution">
    <text evidence="11">The sequence shown here is derived from an EMBL/GenBank/DDBJ whole genome shotgun (WGS) entry which is preliminary data.</text>
</comment>
<keyword evidence="5 10" id="KW-0443">Lipid metabolism</keyword>
<proteinExistence type="inferred from homology"/>
<comment type="subunit">
    <text evidence="9 10">Homodimer. Probably interacts with PlsY.</text>
</comment>
<dbReference type="PIRSF" id="PIRSF002465">
    <property type="entry name" value="Phsphlp_syn_PlsX"/>
    <property type="match status" value="1"/>
</dbReference>
<keyword evidence="6 10" id="KW-0594">Phospholipid biosynthesis</keyword>
<keyword evidence="4 10" id="KW-0808">Transferase</keyword>
<dbReference type="EMBL" id="JJMJ01000164">
    <property type="protein sequence ID" value="PPS21492.1"/>
    <property type="molecule type" value="Genomic_DNA"/>
</dbReference>
<gene>
    <name evidence="10" type="primary">plsX</name>
    <name evidence="11" type="ORF">DJ52_10505</name>
</gene>
<dbReference type="InterPro" id="IPR012281">
    <property type="entry name" value="Phospholipid_synth_PlsX-like"/>
</dbReference>
<evidence type="ECO:0000256" key="6">
    <source>
        <dbReference type="ARBA" id="ARBA00023209"/>
    </source>
</evidence>
<keyword evidence="2 10" id="KW-0963">Cytoplasm</keyword>
<dbReference type="Pfam" id="PF02504">
    <property type="entry name" value="FA_synthesis"/>
    <property type="match status" value="1"/>
</dbReference>
<evidence type="ECO:0000256" key="5">
    <source>
        <dbReference type="ARBA" id="ARBA00023098"/>
    </source>
</evidence>
<evidence type="ECO:0000256" key="3">
    <source>
        <dbReference type="ARBA" id="ARBA00022516"/>
    </source>
</evidence>
<evidence type="ECO:0000256" key="9">
    <source>
        <dbReference type="ARBA" id="ARBA00046608"/>
    </source>
</evidence>
<comment type="similarity">
    <text evidence="10">Belongs to the PlsX family.</text>
</comment>
<comment type="function">
    <text evidence="10">Catalyzes the reversible formation of acyl-phosphate (acyl-PO(4)) from acyl-[acyl-carrier-protein] (acyl-ACP). This enzyme utilizes acyl-ACP as fatty acyl donor, but not acyl-CoA.</text>
</comment>
<dbReference type="NCBIfam" id="TIGR00182">
    <property type="entry name" value="plsX"/>
    <property type="match status" value="1"/>
</dbReference>
<dbReference type="SUPFAM" id="SSF53659">
    <property type="entry name" value="Isocitrate/Isopropylmalate dehydrogenase-like"/>
    <property type="match status" value="1"/>
</dbReference>
<evidence type="ECO:0000256" key="7">
    <source>
        <dbReference type="ARBA" id="ARBA00023264"/>
    </source>
</evidence>
<dbReference type="InterPro" id="IPR003664">
    <property type="entry name" value="FA_synthesis"/>
</dbReference>
<evidence type="ECO:0000256" key="4">
    <source>
        <dbReference type="ARBA" id="ARBA00022679"/>
    </source>
</evidence>
<organism evidence="11 12">
    <name type="scientific">Brachyspira murdochii</name>
    <dbReference type="NCBI Taxonomy" id="84378"/>
    <lineage>
        <taxon>Bacteria</taxon>
        <taxon>Pseudomonadati</taxon>
        <taxon>Spirochaetota</taxon>
        <taxon>Spirochaetia</taxon>
        <taxon>Brachyspirales</taxon>
        <taxon>Brachyspiraceae</taxon>
        <taxon>Brachyspira</taxon>
    </lineage>
</organism>
<comment type="pathway">
    <text evidence="10">Lipid metabolism; phospholipid metabolism.</text>
</comment>
<keyword evidence="7 10" id="KW-1208">Phospholipid metabolism</keyword>
<evidence type="ECO:0000256" key="8">
    <source>
        <dbReference type="ARBA" id="ARBA00024069"/>
    </source>
</evidence>